<dbReference type="CDD" id="cd01886">
    <property type="entry name" value="EF-G"/>
    <property type="match status" value="1"/>
</dbReference>
<dbReference type="AlphaFoldDB" id="A0A382HED2"/>
<evidence type="ECO:0000256" key="3">
    <source>
        <dbReference type="ARBA" id="ARBA00023134"/>
    </source>
</evidence>
<name>A0A382HED2_9ZZZZ</name>
<feature type="non-terminal residue" evidence="6">
    <location>
        <position position="1"/>
    </location>
</feature>
<dbReference type="PROSITE" id="PS00301">
    <property type="entry name" value="G_TR_1"/>
    <property type="match status" value="1"/>
</dbReference>
<evidence type="ECO:0000256" key="1">
    <source>
        <dbReference type="ARBA" id="ARBA00022741"/>
    </source>
</evidence>
<dbReference type="EMBL" id="UINC01060389">
    <property type="protein sequence ID" value="SVB84841.1"/>
    <property type="molecule type" value="Genomic_DNA"/>
</dbReference>
<dbReference type="InterPro" id="IPR009000">
    <property type="entry name" value="Transl_B-barrel_sf"/>
</dbReference>
<evidence type="ECO:0000256" key="4">
    <source>
        <dbReference type="SAM" id="MobiDB-lite"/>
    </source>
</evidence>
<dbReference type="InterPro" id="IPR000795">
    <property type="entry name" value="T_Tr_GTP-bd_dom"/>
</dbReference>
<keyword evidence="2" id="KW-0648">Protein biosynthesis</keyword>
<dbReference type="InterPro" id="IPR027417">
    <property type="entry name" value="P-loop_NTPase"/>
</dbReference>
<dbReference type="Pfam" id="PF00009">
    <property type="entry name" value="GTP_EFTU"/>
    <property type="match status" value="1"/>
</dbReference>
<dbReference type="NCBIfam" id="TIGR00231">
    <property type="entry name" value="small_GTP"/>
    <property type="match status" value="1"/>
</dbReference>
<dbReference type="Gene3D" id="3.40.50.300">
    <property type="entry name" value="P-loop containing nucleotide triphosphate hydrolases"/>
    <property type="match status" value="2"/>
</dbReference>
<organism evidence="6">
    <name type="scientific">marine metagenome</name>
    <dbReference type="NCBI Taxonomy" id="408172"/>
    <lineage>
        <taxon>unclassified sequences</taxon>
        <taxon>metagenomes</taxon>
        <taxon>ecological metagenomes</taxon>
    </lineage>
</organism>
<feature type="region of interest" description="Disordered" evidence="4">
    <location>
        <begin position="1"/>
        <end position="22"/>
    </location>
</feature>
<dbReference type="PRINTS" id="PR00315">
    <property type="entry name" value="ELONGATNFCT"/>
</dbReference>
<dbReference type="GO" id="GO:0005525">
    <property type="term" value="F:GTP binding"/>
    <property type="evidence" value="ECO:0007669"/>
    <property type="project" value="UniProtKB-KW"/>
</dbReference>
<dbReference type="FunFam" id="3.40.50.300:FF:000029">
    <property type="entry name" value="Elongation factor G"/>
    <property type="match status" value="1"/>
</dbReference>
<evidence type="ECO:0000313" key="6">
    <source>
        <dbReference type="EMBL" id="SVB84841.1"/>
    </source>
</evidence>
<dbReference type="GO" id="GO:0032790">
    <property type="term" value="P:ribosome disassembly"/>
    <property type="evidence" value="ECO:0007669"/>
    <property type="project" value="TreeGrafter"/>
</dbReference>
<dbReference type="PANTHER" id="PTHR43261:SF1">
    <property type="entry name" value="RIBOSOME-RELEASING FACTOR 2, MITOCHONDRIAL"/>
    <property type="match status" value="1"/>
</dbReference>
<dbReference type="InterPro" id="IPR031157">
    <property type="entry name" value="G_TR_CS"/>
</dbReference>
<dbReference type="PANTHER" id="PTHR43261">
    <property type="entry name" value="TRANSLATION ELONGATION FACTOR G-RELATED"/>
    <property type="match status" value="1"/>
</dbReference>
<reference evidence="6" key="1">
    <citation type="submission" date="2018-05" db="EMBL/GenBank/DDBJ databases">
        <authorList>
            <person name="Lanie J.A."/>
            <person name="Ng W.-L."/>
            <person name="Kazmierczak K.M."/>
            <person name="Andrzejewski T.M."/>
            <person name="Davidsen T.M."/>
            <person name="Wayne K.J."/>
            <person name="Tettelin H."/>
            <person name="Glass J.I."/>
            <person name="Rusch D."/>
            <person name="Podicherti R."/>
            <person name="Tsui H.-C.T."/>
            <person name="Winkler M.E."/>
        </authorList>
    </citation>
    <scope>NUCLEOTIDE SEQUENCE</scope>
</reference>
<dbReference type="PROSITE" id="PS51722">
    <property type="entry name" value="G_TR_2"/>
    <property type="match status" value="1"/>
</dbReference>
<accession>A0A382HED2</accession>
<sequence length="360" mass="39875">VTESAVKTKNKSAEAEATSGPWKEKLSRTRNIGIMAHIDAGKTTTTERILYYTGRVHRVGEVHDGAATMDWMEQERERGITITSAATSCFWKDHRINIIDTPGHVDFTVEVERSLRVLDGAVAIFCAVGGVEPQSETVWRQADKYRVPRVAFVNKMDRVGADFNQVVSMMHDRLGANAAAIQLPIGEGDLFTGIIDLITMKARSHVEDSMGMEFEDHDIPNDLKKQAQEARTQLVEAVSDYDDVVLEKYLNEKEPTEQELYLAIRNATLSVNFIPVLCGSSFRNKGVQGLLDAVIDYLPSPLDVPPVSGTNLISSDEEIRENRPDAPLAGVAFKIMTDPHVGRLTFFRIYSGTLSSGSYV</sequence>
<dbReference type="SUPFAM" id="SSF52540">
    <property type="entry name" value="P-loop containing nucleoside triphosphate hydrolases"/>
    <property type="match status" value="1"/>
</dbReference>
<keyword evidence="3" id="KW-0342">GTP-binding</keyword>
<evidence type="ECO:0000259" key="5">
    <source>
        <dbReference type="PROSITE" id="PS51722"/>
    </source>
</evidence>
<feature type="non-terminal residue" evidence="6">
    <location>
        <position position="360"/>
    </location>
</feature>
<dbReference type="GO" id="GO:0006412">
    <property type="term" value="P:translation"/>
    <property type="evidence" value="ECO:0007669"/>
    <property type="project" value="UniProtKB-KW"/>
</dbReference>
<dbReference type="InterPro" id="IPR005225">
    <property type="entry name" value="Small_GTP-bd"/>
</dbReference>
<gene>
    <name evidence="6" type="ORF">METZ01_LOCUS237695</name>
</gene>
<evidence type="ECO:0000256" key="2">
    <source>
        <dbReference type="ARBA" id="ARBA00022917"/>
    </source>
</evidence>
<protein>
    <recommendedName>
        <fullName evidence="5">Tr-type G domain-containing protein</fullName>
    </recommendedName>
</protein>
<feature type="domain" description="Tr-type G" evidence="5">
    <location>
        <begin position="27"/>
        <end position="302"/>
    </location>
</feature>
<keyword evidence="1" id="KW-0547">Nucleotide-binding</keyword>
<dbReference type="SUPFAM" id="SSF50447">
    <property type="entry name" value="Translation proteins"/>
    <property type="match status" value="1"/>
</dbReference>
<proteinExistence type="predicted"/>
<dbReference type="GO" id="GO:0003924">
    <property type="term" value="F:GTPase activity"/>
    <property type="evidence" value="ECO:0007669"/>
    <property type="project" value="InterPro"/>
</dbReference>